<accession>A0ABT2SFR8</accession>
<reference evidence="1 2" key="1">
    <citation type="journal article" date="2021" name="ISME Commun">
        <title>Automated analysis of genomic sequences facilitates high-throughput and comprehensive description of bacteria.</title>
        <authorList>
            <person name="Hitch T.C.A."/>
        </authorList>
    </citation>
    <scope>NUCLEOTIDE SEQUENCE [LARGE SCALE GENOMIC DNA]</scope>
    <source>
        <strain evidence="1 2">Sanger_19</strain>
    </source>
</reference>
<organism evidence="1 2">
    <name type="scientific">Roseburia amylophila</name>
    <dbReference type="NCBI Taxonomy" id="2981794"/>
    <lineage>
        <taxon>Bacteria</taxon>
        <taxon>Bacillati</taxon>
        <taxon>Bacillota</taxon>
        <taxon>Clostridia</taxon>
        <taxon>Lachnospirales</taxon>
        <taxon>Lachnospiraceae</taxon>
        <taxon>Roseburia</taxon>
    </lineage>
</organism>
<comment type="caution">
    <text evidence="1">The sequence shown here is derived from an EMBL/GenBank/DDBJ whole genome shotgun (WGS) entry which is preliminary data.</text>
</comment>
<dbReference type="Proteomes" id="UP001209666">
    <property type="component" value="Unassembled WGS sequence"/>
</dbReference>
<evidence type="ECO:0000313" key="1">
    <source>
        <dbReference type="EMBL" id="MCU6717700.1"/>
    </source>
</evidence>
<keyword evidence="2" id="KW-1185">Reference proteome</keyword>
<dbReference type="RefSeq" id="WP_262624070.1">
    <property type="nucleotide sequence ID" value="NZ_JAOQKI010000016.1"/>
</dbReference>
<dbReference type="EMBL" id="JAOQKI010000016">
    <property type="protein sequence ID" value="MCU6717700.1"/>
    <property type="molecule type" value="Genomic_DNA"/>
</dbReference>
<name>A0ABT2SFR8_9FIRM</name>
<gene>
    <name evidence="1" type="ORF">OCV43_10505</name>
</gene>
<evidence type="ECO:0000313" key="2">
    <source>
        <dbReference type="Proteomes" id="UP001209666"/>
    </source>
</evidence>
<protein>
    <submittedName>
        <fullName evidence="1">Uncharacterized protein</fullName>
    </submittedName>
</protein>
<proteinExistence type="predicted"/>
<sequence length="229" mass="27434">MSNFIEDLDERYRRERKKNRIKKEDKTFVCNIPLRVKLYGSINENYIIRKGKLTRFLYIKNGCRVHFTDADILTMLLQIQNKDTMTSLIENLEIAYKSCVEKYYIWIGKKKYEIEGIPQIEDEQILMNPQDVDISFNELFVLINLVLSKDQASTPLWPSRPNFFKHTTSKYITLIKYYYYGDMKARKYLLNMGYNVDEDIYSNYNTLDKRDEKRGFFSDFEVFEKSGVL</sequence>